<evidence type="ECO:0000313" key="1">
    <source>
        <dbReference type="EMBL" id="GAA4018292.1"/>
    </source>
</evidence>
<reference evidence="2" key="1">
    <citation type="journal article" date="2019" name="Int. J. Syst. Evol. Microbiol.">
        <title>The Global Catalogue of Microorganisms (GCM) 10K type strain sequencing project: providing services to taxonomists for standard genome sequencing and annotation.</title>
        <authorList>
            <consortium name="The Broad Institute Genomics Platform"/>
            <consortium name="The Broad Institute Genome Sequencing Center for Infectious Disease"/>
            <person name="Wu L."/>
            <person name="Ma J."/>
        </authorList>
    </citation>
    <scope>NUCLEOTIDE SEQUENCE [LARGE SCALE GENOMIC DNA]</scope>
    <source>
        <strain evidence="2">JCM 17224</strain>
    </source>
</reference>
<gene>
    <name evidence="1" type="ORF">GCM10022408_35050</name>
</gene>
<dbReference type="InterPro" id="IPR014985">
    <property type="entry name" value="WbqC"/>
</dbReference>
<dbReference type="EMBL" id="BAABDJ010000039">
    <property type="protein sequence ID" value="GAA4018292.1"/>
    <property type="molecule type" value="Genomic_DNA"/>
</dbReference>
<organism evidence="1 2">
    <name type="scientific">Hymenobacter fastidiosus</name>
    <dbReference type="NCBI Taxonomy" id="486264"/>
    <lineage>
        <taxon>Bacteria</taxon>
        <taxon>Pseudomonadati</taxon>
        <taxon>Bacteroidota</taxon>
        <taxon>Cytophagia</taxon>
        <taxon>Cytophagales</taxon>
        <taxon>Hymenobacteraceae</taxon>
        <taxon>Hymenobacter</taxon>
    </lineage>
</organism>
<protein>
    <submittedName>
        <fullName evidence="1">WbqC family protein</fullName>
    </submittedName>
</protein>
<dbReference type="Pfam" id="PF08889">
    <property type="entry name" value="WbqC"/>
    <property type="match status" value="1"/>
</dbReference>
<dbReference type="RefSeq" id="WP_345074812.1">
    <property type="nucleotide sequence ID" value="NZ_BAABDJ010000039.1"/>
</dbReference>
<dbReference type="Proteomes" id="UP001500567">
    <property type="component" value="Unassembled WGS sequence"/>
</dbReference>
<accession>A0ABP7SYC9</accession>
<proteinExistence type="predicted"/>
<comment type="caution">
    <text evidence="1">The sequence shown here is derived from an EMBL/GenBank/DDBJ whole genome shotgun (WGS) entry which is preliminary data.</text>
</comment>
<sequence length="235" mass="26905">MKLAIMQPYLFPYLGYYQLLNAVDRFVVYDDVQFMLQGWVNRNHLLVNGRSYLFTLPLEKVSSHRTVRATQVKNRLFPGWYAKFMRTLRQSYSRAPQVERVLELVAQTFVGARERSAAEVATESLRQVHHYLQLPGELVPTATTYQNAHLSGPARVLDICRQEGATHYVNAINGTRLYQRADFAVAGIELQFLQSAPLPYPQRQPGFVPNLSILDALMFNEPAAVRELLTQYTLV</sequence>
<keyword evidence="2" id="KW-1185">Reference proteome</keyword>
<evidence type="ECO:0000313" key="2">
    <source>
        <dbReference type="Proteomes" id="UP001500567"/>
    </source>
</evidence>
<name>A0ABP7SYC9_9BACT</name>